<dbReference type="InterPro" id="IPR008258">
    <property type="entry name" value="Transglycosylase_SLT_dom_1"/>
</dbReference>
<dbReference type="Pfam" id="PF01464">
    <property type="entry name" value="SLT"/>
    <property type="match status" value="1"/>
</dbReference>
<dbReference type="Proteomes" id="UP000632849">
    <property type="component" value="Unassembled WGS sequence"/>
</dbReference>
<dbReference type="PROSITE" id="PS51782">
    <property type="entry name" value="LYSM"/>
    <property type="match status" value="1"/>
</dbReference>
<dbReference type="CDD" id="cd00118">
    <property type="entry name" value="LysM"/>
    <property type="match status" value="1"/>
</dbReference>
<dbReference type="Gene3D" id="3.10.350.10">
    <property type="entry name" value="LysM domain"/>
    <property type="match status" value="1"/>
</dbReference>
<evidence type="ECO:0000313" key="3">
    <source>
        <dbReference type="EMBL" id="GHG25928.1"/>
    </source>
</evidence>
<dbReference type="InterPro" id="IPR023346">
    <property type="entry name" value="Lysozyme-like_dom_sf"/>
</dbReference>
<name>A0A919BX22_STRFL</name>
<evidence type="ECO:0000259" key="2">
    <source>
        <dbReference type="PROSITE" id="PS51782"/>
    </source>
</evidence>
<dbReference type="InterPro" id="IPR052196">
    <property type="entry name" value="Bact_Kbp"/>
</dbReference>
<gene>
    <name evidence="3" type="ORF">GCM10017667_72670</name>
</gene>
<dbReference type="PANTHER" id="PTHR34700:SF4">
    <property type="entry name" value="PHAGE-LIKE ELEMENT PBSX PROTEIN XKDP"/>
    <property type="match status" value="1"/>
</dbReference>
<feature type="region of interest" description="Disordered" evidence="1">
    <location>
        <begin position="138"/>
        <end position="175"/>
    </location>
</feature>
<dbReference type="PANTHER" id="PTHR34700">
    <property type="entry name" value="POTASSIUM BINDING PROTEIN KBP"/>
    <property type="match status" value="1"/>
</dbReference>
<dbReference type="Pfam" id="PF01476">
    <property type="entry name" value="LysM"/>
    <property type="match status" value="1"/>
</dbReference>
<dbReference type="InterPro" id="IPR018392">
    <property type="entry name" value="LysM"/>
</dbReference>
<reference evidence="3" key="1">
    <citation type="journal article" date="2014" name="Int. J. Syst. Evol. Microbiol.">
        <title>Complete genome sequence of Corynebacterium casei LMG S-19264T (=DSM 44701T), isolated from a smear-ripened cheese.</title>
        <authorList>
            <consortium name="US DOE Joint Genome Institute (JGI-PGF)"/>
            <person name="Walter F."/>
            <person name="Albersmeier A."/>
            <person name="Kalinowski J."/>
            <person name="Ruckert C."/>
        </authorList>
    </citation>
    <scope>NUCLEOTIDE SEQUENCE</scope>
    <source>
        <strain evidence="3">JCM 4122</strain>
    </source>
</reference>
<dbReference type="InterPro" id="IPR036779">
    <property type="entry name" value="LysM_dom_sf"/>
</dbReference>
<dbReference type="AlphaFoldDB" id="A0A919BX22"/>
<comment type="caution">
    <text evidence="3">The sequence shown here is derived from an EMBL/GenBank/DDBJ whole genome shotgun (WGS) entry which is preliminary data.</text>
</comment>
<feature type="domain" description="LysM" evidence="2">
    <location>
        <begin position="85"/>
        <end position="134"/>
    </location>
</feature>
<sequence length="309" mass="31285">MPAHGKHRRPRRRPVSRGLAFAGTGGVALALPLVVPAAAGAAPAAQSAAPAAAAPSTALSGAVHASAVAAGAVSAVPAAPAAAPRSYTVMKGDSLSLIAQRKGIQGGWKSLYRANEKAVGDNPSLIHPGLELTIRRDSAKAAPAPANTARKTTAEPASTGAGGSAERASRSVTRTATPAVRAAAAEAASRTAAQAVPAAATRYTDDLDGWIRESLDIMGRYGIPGSYDGIRRNVLRESSGNPRAINLWDSNAVKGTPSKGLLQVIDPTFAAYHVPGTAADPFDPVANITAACNYAADRYGSIDNVNGAY</sequence>
<feature type="compositionally biased region" description="Low complexity" evidence="1">
    <location>
        <begin position="140"/>
        <end position="151"/>
    </location>
</feature>
<evidence type="ECO:0000313" key="4">
    <source>
        <dbReference type="Proteomes" id="UP000632849"/>
    </source>
</evidence>
<proteinExistence type="predicted"/>
<evidence type="ECO:0000256" key="1">
    <source>
        <dbReference type="SAM" id="MobiDB-lite"/>
    </source>
</evidence>
<protein>
    <recommendedName>
        <fullName evidence="2">LysM domain-containing protein</fullName>
    </recommendedName>
</protein>
<dbReference type="SUPFAM" id="SSF53955">
    <property type="entry name" value="Lysozyme-like"/>
    <property type="match status" value="1"/>
</dbReference>
<accession>A0A919BX22</accession>
<keyword evidence="4" id="KW-1185">Reference proteome</keyword>
<organism evidence="3 4">
    <name type="scientific">Streptomyces filamentosus</name>
    <name type="common">Streptomyces roseosporus</name>
    <dbReference type="NCBI Taxonomy" id="67294"/>
    <lineage>
        <taxon>Bacteria</taxon>
        <taxon>Bacillati</taxon>
        <taxon>Actinomycetota</taxon>
        <taxon>Actinomycetes</taxon>
        <taxon>Kitasatosporales</taxon>
        <taxon>Streptomycetaceae</taxon>
        <taxon>Streptomyces</taxon>
    </lineage>
</organism>
<dbReference type="EMBL" id="BNBE01000004">
    <property type="protein sequence ID" value="GHG25928.1"/>
    <property type="molecule type" value="Genomic_DNA"/>
</dbReference>
<dbReference type="Gene3D" id="1.10.530.10">
    <property type="match status" value="1"/>
</dbReference>
<dbReference type="SUPFAM" id="SSF54106">
    <property type="entry name" value="LysM domain"/>
    <property type="match status" value="1"/>
</dbReference>
<dbReference type="RefSeq" id="WP_190044536.1">
    <property type="nucleotide sequence ID" value="NZ_BNBE01000004.1"/>
</dbReference>
<reference evidence="3" key="2">
    <citation type="submission" date="2020-09" db="EMBL/GenBank/DDBJ databases">
        <authorList>
            <person name="Sun Q."/>
            <person name="Ohkuma M."/>
        </authorList>
    </citation>
    <scope>NUCLEOTIDE SEQUENCE</scope>
    <source>
        <strain evidence="3">JCM 4122</strain>
    </source>
</reference>